<feature type="transmembrane region" description="Helical" evidence="1">
    <location>
        <begin position="69"/>
        <end position="88"/>
    </location>
</feature>
<organism evidence="2 3">
    <name type="scientific">Leifsonella bigeumensis</name>
    <dbReference type="NCBI Taxonomy" id="433643"/>
    <lineage>
        <taxon>Bacteria</taxon>
        <taxon>Bacillati</taxon>
        <taxon>Actinomycetota</taxon>
        <taxon>Actinomycetes</taxon>
        <taxon>Micrococcales</taxon>
        <taxon>Microbacteriaceae</taxon>
        <taxon>Leifsonella</taxon>
    </lineage>
</organism>
<dbReference type="EMBL" id="BAABAE010000001">
    <property type="protein sequence ID" value="GAA3729319.1"/>
    <property type="molecule type" value="Genomic_DNA"/>
</dbReference>
<feature type="transmembrane region" description="Helical" evidence="1">
    <location>
        <begin position="124"/>
        <end position="144"/>
    </location>
</feature>
<name>A0ABP7F1B5_9MICO</name>
<feature type="transmembrane region" description="Helical" evidence="1">
    <location>
        <begin position="28"/>
        <end position="49"/>
    </location>
</feature>
<reference evidence="3" key="1">
    <citation type="journal article" date="2019" name="Int. J. Syst. Evol. Microbiol.">
        <title>The Global Catalogue of Microorganisms (GCM) 10K type strain sequencing project: providing services to taxonomists for standard genome sequencing and annotation.</title>
        <authorList>
            <consortium name="The Broad Institute Genomics Platform"/>
            <consortium name="The Broad Institute Genome Sequencing Center for Infectious Disease"/>
            <person name="Wu L."/>
            <person name="Ma J."/>
        </authorList>
    </citation>
    <scope>NUCLEOTIDE SEQUENCE [LARGE SCALE GENOMIC DNA]</scope>
    <source>
        <strain evidence="3">JCM 16949</strain>
    </source>
</reference>
<protein>
    <recommendedName>
        <fullName evidence="4">DUF4383 domain-containing protein</fullName>
    </recommendedName>
</protein>
<dbReference type="Proteomes" id="UP001501004">
    <property type="component" value="Unassembled WGS sequence"/>
</dbReference>
<feature type="transmembrane region" description="Helical" evidence="1">
    <location>
        <begin position="95"/>
        <end position="118"/>
    </location>
</feature>
<sequence length="154" mass="16830">MSSAITTPSTASKPVAGWRVVCDVIFKWLALLGLVLGLLQVAFAALGFWGAEEKPGDQAWGMAAFEPHAINGMILYGLAVVLLILGVLSRANWKVWVLPIVLFLLLYFVQGLLVGLGFGVSKWYGFLHAVDGVLIIAGFAWLYFDRMRHPLKKG</sequence>
<comment type="caution">
    <text evidence="2">The sequence shown here is derived from an EMBL/GenBank/DDBJ whole genome shotgun (WGS) entry which is preliminary data.</text>
</comment>
<gene>
    <name evidence="2" type="ORF">GCM10022239_02520</name>
</gene>
<evidence type="ECO:0000313" key="2">
    <source>
        <dbReference type="EMBL" id="GAA3729319.1"/>
    </source>
</evidence>
<keyword evidence="1" id="KW-0472">Membrane</keyword>
<keyword evidence="1" id="KW-1133">Transmembrane helix</keyword>
<dbReference type="RefSeq" id="WP_344752916.1">
    <property type="nucleotide sequence ID" value="NZ_BAABAE010000001.1"/>
</dbReference>
<evidence type="ECO:0008006" key="4">
    <source>
        <dbReference type="Google" id="ProtNLM"/>
    </source>
</evidence>
<proteinExistence type="predicted"/>
<keyword evidence="3" id="KW-1185">Reference proteome</keyword>
<keyword evidence="1" id="KW-0812">Transmembrane</keyword>
<accession>A0ABP7F1B5</accession>
<evidence type="ECO:0000256" key="1">
    <source>
        <dbReference type="SAM" id="Phobius"/>
    </source>
</evidence>
<evidence type="ECO:0000313" key="3">
    <source>
        <dbReference type="Proteomes" id="UP001501004"/>
    </source>
</evidence>